<keyword evidence="3" id="KW-1185">Reference proteome</keyword>
<organism evidence="2 3">
    <name type="scientific">Callithrix jacchus</name>
    <name type="common">White-tufted-ear marmoset</name>
    <name type="synonym">Simia Jacchus</name>
    <dbReference type="NCBI Taxonomy" id="9483"/>
    <lineage>
        <taxon>Eukaryota</taxon>
        <taxon>Metazoa</taxon>
        <taxon>Chordata</taxon>
        <taxon>Craniata</taxon>
        <taxon>Vertebrata</taxon>
        <taxon>Euteleostomi</taxon>
        <taxon>Mammalia</taxon>
        <taxon>Eutheria</taxon>
        <taxon>Euarchontoglires</taxon>
        <taxon>Primates</taxon>
        <taxon>Haplorrhini</taxon>
        <taxon>Platyrrhini</taxon>
        <taxon>Cebidae</taxon>
        <taxon>Callitrichinae</taxon>
        <taxon>Callithrix</taxon>
        <taxon>Callithrix</taxon>
    </lineage>
</organism>
<dbReference type="GeneTree" id="ENSGT01120000271815"/>
<reference evidence="2" key="3">
    <citation type="submission" date="2025-09" db="UniProtKB">
        <authorList>
            <consortium name="Ensembl"/>
        </authorList>
    </citation>
    <scope>IDENTIFICATION</scope>
</reference>
<evidence type="ECO:0000313" key="2">
    <source>
        <dbReference type="Ensembl" id="ENSCJAP00000092283.1"/>
    </source>
</evidence>
<dbReference type="PANTHER" id="PTHR12138">
    <property type="entry name" value="PRIMATE-EXPANDED PROTEIN FAMILY"/>
    <property type="match status" value="1"/>
</dbReference>
<dbReference type="Proteomes" id="UP000008225">
    <property type="component" value="Chromosome 6"/>
</dbReference>
<protein>
    <submittedName>
        <fullName evidence="2">Uncharacterized protein</fullName>
    </submittedName>
</protein>
<dbReference type="PRINTS" id="PR02045">
    <property type="entry name" value="F138DOMAIN"/>
</dbReference>
<dbReference type="Ensembl" id="ENSCJAT00000126291.1">
    <property type="protein sequence ID" value="ENSCJAP00000092283.1"/>
    <property type="gene ID" value="ENSCJAG00000076747.1"/>
</dbReference>
<reference evidence="2 3" key="1">
    <citation type="submission" date="2009-03" db="EMBL/GenBank/DDBJ databases">
        <authorList>
            <person name="Warren W."/>
            <person name="Ye L."/>
            <person name="Minx P."/>
            <person name="Worley K."/>
            <person name="Gibbs R."/>
            <person name="Wilson R.K."/>
        </authorList>
    </citation>
    <scope>NUCLEOTIDE SEQUENCE [LARGE SCALE GENOMIC DNA]</scope>
</reference>
<dbReference type="AlphaFoldDB" id="A0A8I3WDY6"/>
<dbReference type="PANTHER" id="PTHR12138:SF162">
    <property type="entry name" value="CHROMOSOME UNDETERMINED SCAFFOLD_275, WHOLE GENOME SHOTGUN SEQUENCE"/>
    <property type="match status" value="1"/>
</dbReference>
<name>A0A8I3WDY6_CALJA</name>
<sequence length="155" mass="16385">MRWCICELARGHGEEGGGNASRKETKSSMDSGRAPNDTLSEAKAKQASKMHTQQSLVLSLRLEHSGTISAHYNFYLLGACDSPASASQVSGITGMHPHTQLIFVFLVEMGFPHVGQAAPGLLTSSGPLALASQSAGISGVSHHTQPSSEFSLLFY</sequence>
<feature type="compositionally biased region" description="Basic and acidic residues" evidence="1">
    <location>
        <begin position="13"/>
        <end position="27"/>
    </location>
</feature>
<reference evidence="2" key="2">
    <citation type="submission" date="2025-08" db="UniProtKB">
        <authorList>
            <consortium name="Ensembl"/>
        </authorList>
    </citation>
    <scope>IDENTIFICATION</scope>
</reference>
<accession>A0A8I3WDY6</accession>
<proteinExistence type="predicted"/>
<evidence type="ECO:0000313" key="3">
    <source>
        <dbReference type="Proteomes" id="UP000008225"/>
    </source>
</evidence>
<feature type="region of interest" description="Disordered" evidence="1">
    <location>
        <begin position="13"/>
        <end position="48"/>
    </location>
</feature>
<evidence type="ECO:0000256" key="1">
    <source>
        <dbReference type="SAM" id="MobiDB-lite"/>
    </source>
</evidence>